<evidence type="ECO:0000313" key="3">
    <source>
        <dbReference type="Proteomes" id="UP000829685"/>
    </source>
</evidence>
<comment type="caution">
    <text evidence="2">The sequence shown here is derived from an EMBL/GenBank/DDBJ whole genome shotgun (WGS) entry which is preliminary data.</text>
</comment>
<accession>A0A9Q0AUY7</accession>
<evidence type="ECO:0000256" key="1">
    <source>
        <dbReference type="SAM" id="Phobius"/>
    </source>
</evidence>
<keyword evidence="1" id="KW-1133">Transmembrane helix</keyword>
<dbReference type="AlphaFoldDB" id="A0A9Q0AUY7"/>
<name>A0A9Q0AUY7_9PEZI</name>
<sequence length="299" mass="32253">MRTYAGLWRKRQFIPCWVLQGISVAILGVVASLLVGASTVVLAMGKGHEGFSWLGYSVDDLARVAVVVGSILLIFCIVTLALCSAEVALYKTRKLSPVILLSFSCVKTVIWIVYFVAVLLAAAKGSPSALDLIIGIILVTTSIGQVVLSVTYTLKQRKGLLDRGDYADVESGGARNMASLPRSNTWRKSIPAITVNSRELTDTGYESYRNSAVSVSKHRDSEDSTAAIELDTRTMASSNYEDSAWTLASPPASPGLTTVLSHPPIKRMYSPAEISDDLDRVDLALTGYYGVGLEGQTRR</sequence>
<evidence type="ECO:0000313" key="2">
    <source>
        <dbReference type="EMBL" id="KAI1880188.1"/>
    </source>
</evidence>
<reference evidence="2" key="1">
    <citation type="submission" date="2021-03" db="EMBL/GenBank/DDBJ databases">
        <title>Revisited historic fungal species revealed as producer of novel bioactive compounds through whole genome sequencing and comparative genomics.</title>
        <authorList>
            <person name="Vignolle G.A."/>
            <person name="Hochenegger N."/>
            <person name="Mach R.L."/>
            <person name="Mach-Aigner A.R."/>
            <person name="Javad Rahimi M."/>
            <person name="Salim K.A."/>
            <person name="Chan C.M."/>
            <person name="Lim L.B.L."/>
            <person name="Cai F."/>
            <person name="Druzhinina I.S."/>
            <person name="U'Ren J.M."/>
            <person name="Derntl C."/>
        </authorList>
    </citation>
    <scope>NUCLEOTIDE SEQUENCE</scope>
    <source>
        <strain evidence="2">TUCIM 5799</strain>
    </source>
</reference>
<dbReference type="Proteomes" id="UP000829685">
    <property type="component" value="Unassembled WGS sequence"/>
</dbReference>
<protein>
    <submittedName>
        <fullName evidence="2">Uncharacterized protein</fullName>
    </submittedName>
</protein>
<feature type="transmembrane region" description="Helical" evidence="1">
    <location>
        <begin position="64"/>
        <end position="83"/>
    </location>
</feature>
<keyword evidence="3" id="KW-1185">Reference proteome</keyword>
<proteinExistence type="predicted"/>
<feature type="transmembrane region" description="Helical" evidence="1">
    <location>
        <begin position="95"/>
        <end position="120"/>
    </location>
</feature>
<feature type="transmembrane region" description="Helical" evidence="1">
    <location>
        <begin position="132"/>
        <end position="154"/>
    </location>
</feature>
<keyword evidence="1" id="KW-0812">Transmembrane</keyword>
<organism evidence="2 3">
    <name type="scientific">Neoarthrinium moseri</name>
    <dbReference type="NCBI Taxonomy" id="1658444"/>
    <lineage>
        <taxon>Eukaryota</taxon>
        <taxon>Fungi</taxon>
        <taxon>Dikarya</taxon>
        <taxon>Ascomycota</taxon>
        <taxon>Pezizomycotina</taxon>
        <taxon>Sordariomycetes</taxon>
        <taxon>Xylariomycetidae</taxon>
        <taxon>Amphisphaeriales</taxon>
        <taxon>Apiosporaceae</taxon>
        <taxon>Neoarthrinium</taxon>
    </lineage>
</organism>
<keyword evidence="1" id="KW-0472">Membrane</keyword>
<feature type="transmembrane region" description="Helical" evidence="1">
    <location>
        <begin position="21"/>
        <end position="44"/>
    </location>
</feature>
<dbReference type="EMBL" id="JAFIMR010000003">
    <property type="protein sequence ID" value="KAI1880188.1"/>
    <property type="molecule type" value="Genomic_DNA"/>
</dbReference>
<gene>
    <name evidence="2" type="ORF">JX265_001809</name>
</gene>